<gene>
    <name evidence="1" type="ORF">MARPO_0021s0160</name>
</gene>
<accession>A0A2R6XDZ0</accession>
<evidence type="ECO:0000313" key="2">
    <source>
        <dbReference type="Proteomes" id="UP000244005"/>
    </source>
</evidence>
<protein>
    <submittedName>
        <fullName evidence="1">Uncharacterized protein</fullName>
    </submittedName>
</protein>
<evidence type="ECO:0000313" key="1">
    <source>
        <dbReference type="EMBL" id="PTQ44320.1"/>
    </source>
</evidence>
<organism evidence="1 2">
    <name type="scientific">Marchantia polymorpha</name>
    <name type="common">Common liverwort</name>
    <name type="synonym">Marchantia aquatica</name>
    <dbReference type="NCBI Taxonomy" id="3197"/>
    <lineage>
        <taxon>Eukaryota</taxon>
        <taxon>Viridiplantae</taxon>
        <taxon>Streptophyta</taxon>
        <taxon>Embryophyta</taxon>
        <taxon>Marchantiophyta</taxon>
        <taxon>Marchantiopsida</taxon>
        <taxon>Marchantiidae</taxon>
        <taxon>Marchantiales</taxon>
        <taxon>Marchantiaceae</taxon>
        <taxon>Marchantia</taxon>
    </lineage>
</organism>
<dbReference type="AlphaFoldDB" id="A0A2R6XDZ0"/>
<sequence>MRAGFTRQDKTCCNLIGQSSVPVRSISDQGKKSQDPEKYSGCEMHWLLRVRMDTPPPVGHYLPHAQRRLLQLQGGFEQSLMLDRGQGNIGQAQKTCIREYIRSYSSSAGLGCHDSEVVHSRR</sequence>
<reference evidence="2" key="1">
    <citation type="journal article" date="2017" name="Cell">
        <title>Insights into land plant evolution garnered from the Marchantia polymorpha genome.</title>
        <authorList>
            <person name="Bowman J.L."/>
            <person name="Kohchi T."/>
            <person name="Yamato K.T."/>
            <person name="Jenkins J."/>
            <person name="Shu S."/>
            <person name="Ishizaki K."/>
            <person name="Yamaoka S."/>
            <person name="Nishihama R."/>
            <person name="Nakamura Y."/>
            <person name="Berger F."/>
            <person name="Adam C."/>
            <person name="Aki S.S."/>
            <person name="Althoff F."/>
            <person name="Araki T."/>
            <person name="Arteaga-Vazquez M.A."/>
            <person name="Balasubrmanian S."/>
            <person name="Barry K."/>
            <person name="Bauer D."/>
            <person name="Boehm C.R."/>
            <person name="Briginshaw L."/>
            <person name="Caballero-Perez J."/>
            <person name="Catarino B."/>
            <person name="Chen F."/>
            <person name="Chiyoda S."/>
            <person name="Chovatia M."/>
            <person name="Davies K.M."/>
            <person name="Delmans M."/>
            <person name="Demura T."/>
            <person name="Dierschke T."/>
            <person name="Dolan L."/>
            <person name="Dorantes-Acosta A.E."/>
            <person name="Eklund D.M."/>
            <person name="Florent S.N."/>
            <person name="Flores-Sandoval E."/>
            <person name="Fujiyama A."/>
            <person name="Fukuzawa H."/>
            <person name="Galik B."/>
            <person name="Grimanelli D."/>
            <person name="Grimwood J."/>
            <person name="Grossniklaus U."/>
            <person name="Hamada T."/>
            <person name="Haseloff J."/>
            <person name="Hetherington A.J."/>
            <person name="Higo A."/>
            <person name="Hirakawa Y."/>
            <person name="Hundley H.N."/>
            <person name="Ikeda Y."/>
            <person name="Inoue K."/>
            <person name="Inoue S.I."/>
            <person name="Ishida S."/>
            <person name="Jia Q."/>
            <person name="Kakita M."/>
            <person name="Kanazawa T."/>
            <person name="Kawai Y."/>
            <person name="Kawashima T."/>
            <person name="Kennedy M."/>
            <person name="Kinose K."/>
            <person name="Kinoshita T."/>
            <person name="Kohara Y."/>
            <person name="Koide E."/>
            <person name="Komatsu K."/>
            <person name="Kopischke S."/>
            <person name="Kubo M."/>
            <person name="Kyozuka J."/>
            <person name="Lagercrantz U."/>
            <person name="Lin S.S."/>
            <person name="Lindquist E."/>
            <person name="Lipzen A.M."/>
            <person name="Lu C.W."/>
            <person name="De Luna E."/>
            <person name="Martienssen R.A."/>
            <person name="Minamino N."/>
            <person name="Mizutani M."/>
            <person name="Mizutani M."/>
            <person name="Mochizuki N."/>
            <person name="Monte I."/>
            <person name="Mosher R."/>
            <person name="Nagasaki H."/>
            <person name="Nakagami H."/>
            <person name="Naramoto S."/>
            <person name="Nishitani K."/>
            <person name="Ohtani M."/>
            <person name="Okamoto T."/>
            <person name="Okumura M."/>
            <person name="Phillips J."/>
            <person name="Pollak B."/>
            <person name="Reinders A."/>
            <person name="Rovekamp M."/>
            <person name="Sano R."/>
            <person name="Sawa S."/>
            <person name="Schmid M.W."/>
            <person name="Shirakawa M."/>
            <person name="Solano R."/>
            <person name="Spunde A."/>
            <person name="Suetsugu N."/>
            <person name="Sugano S."/>
            <person name="Sugiyama A."/>
            <person name="Sun R."/>
            <person name="Suzuki Y."/>
            <person name="Takenaka M."/>
            <person name="Takezawa D."/>
            <person name="Tomogane H."/>
            <person name="Tsuzuki M."/>
            <person name="Ueda T."/>
            <person name="Umeda M."/>
            <person name="Ward J.M."/>
            <person name="Watanabe Y."/>
            <person name="Yazaki K."/>
            <person name="Yokoyama R."/>
            <person name="Yoshitake Y."/>
            <person name="Yotsui I."/>
            <person name="Zachgo S."/>
            <person name="Schmutz J."/>
        </authorList>
    </citation>
    <scope>NUCLEOTIDE SEQUENCE [LARGE SCALE GENOMIC DNA]</scope>
    <source>
        <strain evidence="2">Tak-1</strain>
    </source>
</reference>
<dbReference type="Proteomes" id="UP000244005">
    <property type="component" value="Unassembled WGS sequence"/>
</dbReference>
<dbReference type="EMBL" id="KZ772693">
    <property type="protein sequence ID" value="PTQ44320.1"/>
    <property type="molecule type" value="Genomic_DNA"/>
</dbReference>
<name>A0A2R6XDZ0_MARPO</name>
<proteinExistence type="predicted"/>
<dbReference type="Gramene" id="Mp2g07070.1">
    <property type="protein sequence ID" value="Mp2g07070.1.cds"/>
    <property type="gene ID" value="Mp2g07070"/>
</dbReference>
<keyword evidence="2" id="KW-1185">Reference proteome</keyword>